<organism evidence="5 6">
    <name type="scientific">Clostridium puniceum</name>
    <dbReference type="NCBI Taxonomy" id="29367"/>
    <lineage>
        <taxon>Bacteria</taxon>
        <taxon>Bacillati</taxon>
        <taxon>Bacillota</taxon>
        <taxon>Clostridia</taxon>
        <taxon>Eubacteriales</taxon>
        <taxon>Clostridiaceae</taxon>
        <taxon>Clostridium</taxon>
    </lineage>
</organism>
<accession>A0A1S8T8X9</accession>
<evidence type="ECO:0000313" key="5">
    <source>
        <dbReference type="EMBL" id="OOM74051.1"/>
    </source>
</evidence>
<dbReference type="InterPro" id="IPR015422">
    <property type="entry name" value="PyrdxlP-dep_Trfase_small"/>
</dbReference>
<name>A0A1S8T8X9_9CLOT</name>
<dbReference type="GO" id="GO:0008483">
    <property type="term" value="F:transaminase activity"/>
    <property type="evidence" value="ECO:0007669"/>
    <property type="project" value="UniProtKB-KW"/>
</dbReference>
<dbReference type="Gene3D" id="3.40.640.10">
    <property type="entry name" value="Type I PLP-dependent aspartate aminotransferase-like (Major domain)"/>
    <property type="match status" value="1"/>
</dbReference>
<dbReference type="EMBL" id="LZZM01000205">
    <property type="protein sequence ID" value="OOM74051.1"/>
    <property type="molecule type" value="Genomic_DNA"/>
</dbReference>
<gene>
    <name evidence="5" type="primary">btrR</name>
    <name evidence="5" type="ORF">CLPUN_41910</name>
</gene>
<evidence type="ECO:0000256" key="2">
    <source>
        <dbReference type="ARBA" id="ARBA00022898"/>
    </source>
</evidence>
<evidence type="ECO:0000256" key="3">
    <source>
        <dbReference type="ARBA" id="ARBA00037999"/>
    </source>
</evidence>
<keyword evidence="6" id="KW-1185">Reference proteome</keyword>
<evidence type="ECO:0000256" key="1">
    <source>
        <dbReference type="ARBA" id="ARBA00001933"/>
    </source>
</evidence>
<keyword evidence="5" id="KW-0032">Aminotransferase</keyword>
<dbReference type="Gene3D" id="3.90.1150.10">
    <property type="entry name" value="Aspartate Aminotransferase, domain 1"/>
    <property type="match status" value="1"/>
</dbReference>
<protein>
    <submittedName>
        <fullName evidence="5">L-glutamine:2-deoxy-scyllo-inosose aminotransferase</fullName>
        <ecNumber evidence="5">2.6.1.100</ecNumber>
        <ecNumber evidence="5">2.6.1.101</ecNumber>
    </submittedName>
</protein>
<evidence type="ECO:0000313" key="6">
    <source>
        <dbReference type="Proteomes" id="UP000190890"/>
    </source>
</evidence>
<sequence length="453" mass="51415">MSDNLKQQKDKNEILKLVSEYCDKYHKKADYVEGQKIPYASRVYDNEEMVNLIDSSLEFWLTSGRYTDEFEREFAKYLNVKYCSLVNSGSSANLNAFMALTSPLLGDRAVKRGDEIITVAAGFPTTVTPMIQFGAVPVFVDVTIPQYNIDVTILEKALSDKTKAVMIAHTLGNPFNLSAVKDFCDKNNLWLIEDNCDALGSQYTINGKEKFTGTIGDIGTSSFYPPHHMTMGEGGAVYTDNLLLNKIIRSLRDWGRDCVCPSGMDNLCKHRFDKQYGELPIGYDHKYVYSHFGYNLKATDMQAAIGCAQLKKFPYFVERRKENFKRLKNGLLEVGDKLILPVPCKNSDPSWFGFLITCKDGLDRNKIVQYIESKGVQTRMLFAGNLIKHPCFDELRANNNGYRVVGDLTNTDRIMNHTFWVGVYPGMTDEMIDYMSKIIKEAVKIIHSKFSIK</sequence>
<comment type="caution">
    <text evidence="5">The sequence shown here is derived from an EMBL/GenBank/DDBJ whole genome shotgun (WGS) entry which is preliminary data.</text>
</comment>
<dbReference type="FunFam" id="3.40.640.10:FF:000079">
    <property type="entry name" value="LPS biosynthesis protein"/>
    <property type="match status" value="1"/>
</dbReference>
<dbReference type="InterPro" id="IPR015424">
    <property type="entry name" value="PyrdxlP-dep_Trfase"/>
</dbReference>
<dbReference type="OrthoDB" id="9810913at2"/>
<comment type="similarity">
    <text evidence="3 4">Belongs to the DegT/DnrJ/EryC1 family.</text>
</comment>
<keyword evidence="2 4" id="KW-0663">Pyridoxal phosphate</keyword>
<dbReference type="PANTHER" id="PTHR30244">
    <property type="entry name" value="TRANSAMINASE"/>
    <property type="match status" value="1"/>
</dbReference>
<comment type="cofactor">
    <cofactor evidence="1">
        <name>pyridoxal 5'-phosphate</name>
        <dbReference type="ChEBI" id="CHEBI:597326"/>
    </cofactor>
</comment>
<dbReference type="PANTHER" id="PTHR30244:SF34">
    <property type="entry name" value="DTDP-4-AMINO-4,6-DIDEOXYGALACTOSE TRANSAMINASE"/>
    <property type="match status" value="1"/>
</dbReference>
<dbReference type="AlphaFoldDB" id="A0A1S8T8X9"/>
<evidence type="ECO:0000256" key="4">
    <source>
        <dbReference type="RuleBase" id="RU004508"/>
    </source>
</evidence>
<proteinExistence type="inferred from homology"/>
<dbReference type="Proteomes" id="UP000190890">
    <property type="component" value="Unassembled WGS sequence"/>
</dbReference>
<dbReference type="CDD" id="cd00616">
    <property type="entry name" value="AHBA_syn"/>
    <property type="match status" value="1"/>
</dbReference>
<dbReference type="InterPro" id="IPR000653">
    <property type="entry name" value="DegT/StrS_aminotransferase"/>
</dbReference>
<dbReference type="InterPro" id="IPR015421">
    <property type="entry name" value="PyrdxlP-dep_Trfase_major"/>
</dbReference>
<dbReference type="NCBIfam" id="NF011936">
    <property type="entry name" value="PRK15407.1"/>
    <property type="match status" value="1"/>
</dbReference>
<dbReference type="STRING" id="29367.CLPUN_41910"/>
<reference evidence="5 6" key="1">
    <citation type="submission" date="2016-05" db="EMBL/GenBank/DDBJ databases">
        <title>Microbial solvent formation.</title>
        <authorList>
            <person name="Poehlein A."/>
            <person name="Montoya Solano J.D."/>
            <person name="Flitsch S."/>
            <person name="Krabben P."/>
            <person name="Duerre P."/>
            <person name="Daniel R."/>
        </authorList>
    </citation>
    <scope>NUCLEOTIDE SEQUENCE [LARGE SCALE GENOMIC DNA]</scope>
    <source>
        <strain evidence="5 6">DSM 2619</strain>
    </source>
</reference>
<keyword evidence="5" id="KW-0808">Transferase</keyword>
<dbReference type="EC" id="2.6.1.100" evidence="5"/>
<dbReference type="EC" id="2.6.1.101" evidence="5"/>
<dbReference type="PIRSF" id="PIRSF000390">
    <property type="entry name" value="PLP_StrS"/>
    <property type="match status" value="1"/>
</dbReference>
<dbReference type="RefSeq" id="WP_077849146.1">
    <property type="nucleotide sequence ID" value="NZ_LZZM01000205.1"/>
</dbReference>
<dbReference type="Pfam" id="PF01041">
    <property type="entry name" value="DegT_DnrJ_EryC1"/>
    <property type="match status" value="1"/>
</dbReference>
<dbReference type="GO" id="GO:0030170">
    <property type="term" value="F:pyridoxal phosphate binding"/>
    <property type="evidence" value="ECO:0007669"/>
    <property type="project" value="TreeGrafter"/>
</dbReference>
<dbReference type="SUPFAM" id="SSF53383">
    <property type="entry name" value="PLP-dependent transferases"/>
    <property type="match status" value="1"/>
</dbReference>
<dbReference type="GO" id="GO:0000271">
    <property type="term" value="P:polysaccharide biosynthetic process"/>
    <property type="evidence" value="ECO:0007669"/>
    <property type="project" value="TreeGrafter"/>
</dbReference>